<dbReference type="AlphaFoldDB" id="A0A9D4CAB3"/>
<dbReference type="EMBL" id="JAIWYP010000013">
    <property type="protein sequence ID" value="KAH3720432.1"/>
    <property type="molecule type" value="Genomic_DNA"/>
</dbReference>
<keyword evidence="2" id="KW-1185">Reference proteome</keyword>
<protein>
    <submittedName>
        <fullName evidence="1">Uncharacterized protein</fullName>
    </submittedName>
</protein>
<accession>A0A9D4CAB3</accession>
<gene>
    <name evidence="1" type="ORF">DPMN_063331</name>
</gene>
<reference evidence="1" key="2">
    <citation type="submission" date="2020-11" db="EMBL/GenBank/DDBJ databases">
        <authorList>
            <person name="McCartney M.A."/>
            <person name="Auch B."/>
            <person name="Kono T."/>
            <person name="Mallez S."/>
            <person name="Becker A."/>
            <person name="Gohl D.M."/>
            <person name="Silverstein K.A.T."/>
            <person name="Koren S."/>
            <person name="Bechman K.B."/>
            <person name="Herman A."/>
            <person name="Abrahante J.E."/>
            <person name="Garbe J."/>
        </authorList>
    </citation>
    <scope>NUCLEOTIDE SEQUENCE</scope>
    <source>
        <strain evidence="1">Duluth1</strain>
        <tissue evidence="1">Whole animal</tissue>
    </source>
</reference>
<evidence type="ECO:0000313" key="2">
    <source>
        <dbReference type="Proteomes" id="UP000828390"/>
    </source>
</evidence>
<dbReference type="Proteomes" id="UP000828390">
    <property type="component" value="Unassembled WGS sequence"/>
</dbReference>
<sequence>MLYLMTNTSEPEPPSRHCVPAVREKCMLPSPILLNRPVQALLSSCHSTLESAAVSSIHGRVIGQLQGRPGHSALDQKHNF</sequence>
<organism evidence="1 2">
    <name type="scientific">Dreissena polymorpha</name>
    <name type="common">Zebra mussel</name>
    <name type="synonym">Mytilus polymorpha</name>
    <dbReference type="NCBI Taxonomy" id="45954"/>
    <lineage>
        <taxon>Eukaryota</taxon>
        <taxon>Metazoa</taxon>
        <taxon>Spiralia</taxon>
        <taxon>Lophotrochozoa</taxon>
        <taxon>Mollusca</taxon>
        <taxon>Bivalvia</taxon>
        <taxon>Autobranchia</taxon>
        <taxon>Heteroconchia</taxon>
        <taxon>Euheterodonta</taxon>
        <taxon>Imparidentia</taxon>
        <taxon>Neoheterodontei</taxon>
        <taxon>Myida</taxon>
        <taxon>Dreissenoidea</taxon>
        <taxon>Dreissenidae</taxon>
        <taxon>Dreissena</taxon>
    </lineage>
</organism>
<evidence type="ECO:0000313" key="1">
    <source>
        <dbReference type="EMBL" id="KAH3720432.1"/>
    </source>
</evidence>
<reference evidence="1" key="1">
    <citation type="journal article" date="2019" name="bioRxiv">
        <title>The Genome of the Zebra Mussel, Dreissena polymorpha: A Resource for Invasive Species Research.</title>
        <authorList>
            <person name="McCartney M.A."/>
            <person name="Auch B."/>
            <person name="Kono T."/>
            <person name="Mallez S."/>
            <person name="Zhang Y."/>
            <person name="Obille A."/>
            <person name="Becker A."/>
            <person name="Abrahante J.E."/>
            <person name="Garbe J."/>
            <person name="Badalamenti J.P."/>
            <person name="Herman A."/>
            <person name="Mangelson H."/>
            <person name="Liachko I."/>
            <person name="Sullivan S."/>
            <person name="Sone E.D."/>
            <person name="Koren S."/>
            <person name="Silverstein K.A.T."/>
            <person name="Beckman K.B."/>
            <person name="Gohl D.M."/>
        </authorList>
    </citation>
    <scope>NUCLEOTIDE SEQUENCE</scope>
    <source>
        <strain evidence="1">Duluth1</strain>
        <tissue evidence="1">Whole animal</tissue>
    </source>
</reference>
<name>A0A9D4CAB3_DREPO</name>
<comment type="caution">
    <text evidence="1">The sequence shown here is derived from an EMBL/GenBank/DDBJ whole genome shotgun (WGS) entry which is preliminary data.</text>
</comment>
<proteinExistence type="predicted"/>